<dbReference type="Pfam" id="PF11776">
    <property type="entry name" value="RcnB"/>
    <property type="match status" value="1"/>
</dbReference>
<name>A0ABW2EWQ3_9GAMM</name>
<feature type="chain" id="PRO_5047501381" evidence="2">
    <location>
        <begin position="26"/>
        <end position="215"/>
    </location>
</feature>
<dbReference type="RefSeq" id="WP_346060568.1">
    <property type="nucleotide sequence ID" value="NZ_BAAADR010000001.1"/>
</dbReference>
<organism evidence="3 4">
    <name type="scientific">Halomonas salifodinae</name>
    <dbReference type="NCBI Taxonomy" id="438745"/>
    <lineage>
        <taxon>Bacteria</taxon>
        <taxon>Pseudomonadati</taxon>
        <taxon>Pseudomonadota</taxon>
        <taxon>Gammaproteobacteria</taxon>
        <taxon>Oceanospirillales</taxon>
        <taxon>Halomonadaceae</taxon>
        <taxon>Halomonas</taxon>
    </lineage>
</organism>
<evidence type="ECO:0000256" key="2">
    <source>
        <dbReference type="SAM" id="SignalP"/>
    </source>
</evidence>
<feature type="compositionally biased region" description="Basic and acidic residues" evidence="1">
    <location>
        <begin position="41"/>
        <end position="94"/>
    </location>
</feature>
<feature type="signal peptide" evidence="2">
    <location>
        <begin position="1"/>
        <end position="25"/>
    </location>
</feature>
<dbReference type="EMBL" id="JBHSZP010000026">
    <property type="protein sequence ID" value="MFC7090430.1"/>
    <property type="molecule type" value="Genomic_DNA"/>
</dbReference>
<dbReference type="NCBIfam" id="NF040487">
    <property type="entry name" value="T3SS_CigR_fam"/>
    <property type="match status" value="1"/>
</dbReference>
<evidence type="ECO:0000313" key="3">
    <source>
        <dbReference type="EMBL" id="MFC7090430.1"/>
    </source>
</evidence>
<accession>A0ABW2EWQ3</accession>
<dbReference type="Gene3D" id="3.10.450.160">
    <property type="entry name" value="inner membrane protein cigr"/>
    <property type="match status" value="1"/>
</dbReference>
<sequence>MKRTMTCCTLLGLGGLLLAAGSALAQPADPGQGRGGPPEFVEERGGGPATDERRRGDDPQWSRQREQDRNRWERGDDSREWRSRERDHRADDRHEWSSRDRDREYWRREYGREAPQEWDRRSGPRIEEGLIREIFRDNRDLLPRSGVESLPPGIRMNLARGKPLPPGIARRFDDRLYRQLPRYEGYEWRRVGADVVLVEVANDIVYEVLRDIFID</sequence>
<gene>
    <name evidence="3" type="ORF">ACFQH5_12810</name>
</gene>
<dbReference type="InterPro" id="IPR024572">
    <property type="entry name" value="RcnB"/>
</dbReference>
<evidence type="ECO:0000313" key="4">
    <source>
        <dbReference type="Proteomes" id="UP001596411"/>
    </source>
</evidence>
<keyword evidence="4" id="KW-1185">Reference proteome</keyword>
<keyword evidence="2" id="KW-0732">Signal</keyword>
<feature type="region of interest" description="Disordered" evidence="1">
    <location>
        <begin position="26"/>
        <end position="94"/>
    </location>
</feature>
<reference evidence="4" key="1">
    <citation type="journal article" date="2019" name="Int. J. Syst. Evol. Microbiol.">
        <title>The Global Catalogue of Microorganisms (GCM) 10K type strain sequencing project: providing services to taxonomists for standard genome sequencing and annotation.</title>
        <authorList>
            <consortium name="The Broad Institute Genomics Platform"/>
            <consortium name="The Broad Institute Genome Sequencing Center for Infectious Disease"/>
            <person name="Wu L."/>
            <person name="Ma J."/>
        </authorList>
    </citation>
    <scope>NUCLEOTIDE SEQUENCE [LARGE SCALE GENOMIC DNA]</scope>
    <source>
        <strain evidence="4">CGMCC 1.13666</strain>
    </source>
</reference>
<dbReference type="Proteomes" id="UP001596411">
    <property type="component" value="Unassembled WGS sequence"/>
</dbReference>
<proteinExistence type="predicted"/>
<comment type="caution">
    <text evidence="3">The sequence shown here is derived from an EMBL/GenBank/DDBJ whole genome shotgun (WGS) entry which is preliminary data.</text>
</comment>
<protein>
    <submittedName>
        <fullName evidence="3">Anti-virulence regulator CigR family protein</fullName>
    </submittedName>
</protein>
<evidence type="ECO:0000256" key="1">
    <source>
        <dbReference type="SAM" id="MobiDB-lite"/>
    </source>
</evidence>